<name>A0A4Y2BTF4_ARAVE</name>
<protein>
    <recommendedName>
        <fullName evidence="3">DDE-1 domain-containing protein</fullName>
    </recommendedName>
</protein>
<reference evidence="1 2" key="1">
    <citation type="journal article" date="2019" name="Sci. Rep.">
        <title>Orb-weaving spider Araneus ventricosus genome elucidates the spidroin gene catalogue.</title>
        <authorList>
            <person name="Kono N."/>
            <person name="Nakamura H."/>
            <person name="Ohtoshi R."/>
            <person name="Moran D.A.P."/>
            <person name="Shinohara A."/>
            <person name="Yoshida Y."/>
            <person name="Fujiwara M."/>
            <person name="Mori M."/>
            <person name="Tomita M."/>
            <person name="Arakawa K."/>
        </authorList>
    </citation>
    <scope>NUCLEOTIDE SEQUENCE [LARGE SCALE GENOMIC DNA]</scope>
</reference>
<sequence length="192" mass="22455">MVSSDGFLSNMVSRDKPYSQKILEISLPHRFLSQNNRKMHRKKGMHGKDPRKFSLLLGRSFGRRVLLNVTLRTLRHVEPIFNEIVSLAKIRGVEMDSNDIDALVEELTTEELMELNCVSQQEVMEESFSEEEEVTAKQRSSSAIREMLEVWETIASYIEKHHTNKVVAMRTTNLFHDNAVPQFRQILKRRRR</sequence>
<proteinExistence type="predicted"/>
<keyword evidence="2" id="KW-1185">Reference proteome</keyword>
<organism evidence="1 2">
    <name type="scientific">Araneus ventricosus</name>
    <name type="common">Orbweaver spider</name>
    <name type="synonym">Epeira ventricosa</name>
    <dbReference type="NCBI Taxonomy" id="182803"/>
    <lineage>
        <taxon>Eukaryota</taxon>
        <taxon>Metazoa</taxon>
        <taxon>Ecdysozoa</taxon>
        <taxon>Arthropoda</taxon>
        <taxon>Chelicerata</taxon>
        <taxon>Arachnida</taxon>
        <taxon>Araneae</taxon>
        <taxon>Araneomorphae</taxon>
        <taxon>Entelegynae</taxon>
        <taxon>Araneoidea</taxon>
        <taxon>Araneidae</taxon>
        <taxon>Araneus</taxon>
    </lineage>
</organism>
<dbReference type="EMBL" id="BGPR01000112">
    <property type="protein sequence ID" value="GBL95490.1"/>
    <property type="molecule type" value="Genomic_DNA"/>
</dbReference>
<evidence type="ECO:0008006" key="3">
    <source>
        <dbReference type="Google" id="ProtNLM"/>
    </source>
</evidence>
<evidence type="ECO:0000313" key="2">
    <source>
        <dbReference type="Proteomes" id="UP000499080"/>
    </source>
</evidence>
<accession>A0A4Y2BTF4</accession>
<dbReference type="Proteomes" id="UP000499080">
    <property type="component" value="Unassembled WGS sequence"/>
</dbReference>
<comment type="caution">
    <text evidence="1">The sequence shown here is derived from an EMBL/GenBank/DDBJ whole genome shotgun (WGS) entry which is preliminary data.</text>
</comment>
<evidence type="ECO:0000313" key="1">
    <source>
        <dbReference type="EMBL" id="GBL95490.1"/>
    </source>
</evidence>
<gene>
    <name evidence="1" type="ORF">AVEN_54099_1</name>
</gene>
<dbReference type="AlphaFoldDB" id="A0A4Y2BTF4"/>